<dbReference type="RefSeq" id="WP_389827641.1">
    <property type="nucleotide sequence ID" value="NZ_JBIAJP010000002.1"/>
</dbReference>
<feature type="compositionally biased region" description="Basic residues" evidence="1">
    <location>
        <begin position="180"/>
        <end position="190"/>
    </location>
</feature>
<evidence type="ECO:0000313" key="2">
    <source>
        <dbReference type="EMBL" id="MFF0004173.1"/>
    </source>
</evidence>
<evidence type="ECO:0000313" key="3">
    <source>
        <dbReference type="Proteomes" id="UP001601422"/>
    </source>
</evidence>
<feature type="region of interest" description="Disordered" evidence="1">
    <location>
        <begin position="91"/>
        <end position="141"/>
    </location>
</feature>
<evidence type="ECO:0008006" key="4">
    <source>
        <dbReference type="Google" id="ProtNLM"/>
    </source>
</evidence>
<sequence>MASSTVTSSQPNRPPRPNLAFRRLRGQRSPAEFAAAIRRAGLEIGEQVSCDARYIGRVEAGEIRCPNYAYERVFLHMFPGRTLTDLGFAPRSSVRGRRAHDTEDAPLPHTTNRANATSETSRACEPYETRNPYDPYHPHDTYEESDVLRRAFMTGGGATVAAASLGPVGLAREAAAAQRPVHRPAPRPVHRAGASDAGALEEAVRRIRLLDDRHGADGLYRRAAAPLRAAYALLDAGATRQTTADRLYSGAGELAISVGWLAHDSGRFDDARSHYAEALATARMTGDPGLEAHAFCNTAFLARDAGRPREAVRAAQAAQRVARPVGSARLMSLLALREAGGWAGLADRVGCEQALARAQAFFERGPSDADPEWMSFYGEAELEGLEAQCWSTLGDWPRAARHARRAAELQDPHFTRNIALYTAELADDLARGGRPDEAAVAGMRVLDLLEEVQSSRVQTMLAATARVLRPHRRATGVTAFLERHASAPRMA</sequence>
<proteinExistence type="predicted"/>
<feature type="compositionally biased region" description="Polar residues" evidence="1">
    <location>
        <begin position="109"/>
        <end position="121"/>
    </location>
</feature>
<accession>A0ABW6MU78</accession>
<gene>
    <name evidence="2" type="ORF">ACFYQT_12140</name>
</gene>
<keyword evidence="3" id="KW-1185">Reference proteome</keyword>
<name>A0ABW6MU78_9ACTN</name>
<feature type="region of interest" description="Disordered" evidence="1">
    <location>
        <begin position="178"/>
        <end position="197"/>
    </location>
</feature>
<organism evidence="2 3">
    <name type="scientific">Streptomyces tibetensis</name>
    <dbReference type="NCBI Taxonomy" id="2382123"/>
    <lineage>
        <taxon>Bacteria</taxon>
        <taxon>Bacillati</taxon>
        <taxon>Actinomycetota</taxon>
        <taxon>Actinomycetes</taxon>
        <taxon>Kitasatosporales</taxon>
        <taxon>Streptomycetaceae</taxon>
        <taxon>Streptomyces</taxon>
    </lineage>
</organism>
<dbReference type="SUPFAM" id="SSF48452">
    <property type="entry name" value="TPR-like"/>
    <property type="match status" value="1"/>
</dbReference>
<feature type="region of interest" description="Disordered" evidence="1">
    <location>
        <begin position="1"/>
        <end position="20"/>
    </location>
</feature>
<protein>
    <recommendedName>
        <fullName evidence="4">Tetratricopeptide repeat protein</fullName>
    </recommendedName>
</protein>
<feature type="compositionally biased region" description="Polar residues" evidence="1">
    <location>
        <begin position="1"/>
        <end position="11"/>
    </location>
</feature>
<dbReference type="InterPro" id="IPR011990">
    <property type="entry name" value="TPR-like_helical_dom_sf"/>
</dbReference>
<evidence type="ECO:0000256" key="1">
    <source>
        <dbReference type="SAM" id="MobiDB-lite"/>
    </source>
</evidence>
<reference evidence="2 3" key="1">
    <citation type="submission" date="2024-10" db="EMBL/GenBank/DDBJ databases">
        <title>The Natural Products Discovery Center: Release of the First 8490 Sequenced Strains for Exploring Actinobacteria Biosynthetic Diversity.</title>
        <authorList>
            <person name="Kalkreuter E."/>
            <person name="Kautsar S.A."/>
            <person name="Yang D."/>
            <person name="Bader C.D."/>
            <person name="Teijaro C.N."/>
            <person name="Fluegel L."/>
            <person name="Davis C.M."/>
            <person name="Simpson J.R."/>
            <person name="Lauterbach L."/>
            <person name="Steele A.D."/>
            <person name="Gui C."/>
            <person name="Meng S."/>
            <person name="Li G."/>
            <person name="Viehrig K."/>
            <person name="Ye F."/>
            <person name="Su P."/>
            <person name="Kiefer A.F."/>
            <person name="Nichols A."/>
            <person name="Cepeda A.J."/>
            <person name="Yan W."/>
            <person name="Fan B."/>
            <person name="Jiang Y."/>
            <person name="Adhikari A."/>
            <person name="Zheng C.-J."/>
            <person name="Schuster L."/>
            <person name="Cowan T.M."/>
            <person name="Smanski M.J."/>
            <person name="Chevrette M.G."/>
            <person name="De Carvalho L.P.S."/>
            <person name="Shen B."/>
        </authorList>
    </citation>
    <scope>NUCLEOTIDE SEQUENCE [LARGE SCALE GENOMIC DNA]</scope>
    <source>
        <strain evidence="2 3">NPDC005497</strain>
    </source>
</reference>
<comment type="caution">
    <text evidence="2">The sequence shown here is derived from an EMBL/GenBank/DDBJ whole genome shotgun (WGS) entry which is preliminary data.</text>
</comment>
<dbReference type="EMBL" id="JBIAJP010000002">
    <property type="protein sequence ID" value="MFF0004173.1"/>
    <property type="molecule type" value="Genomic_DNA"/>
</dbReference>
<dbReference type="Gene3D" id="1.25.40.10">
    <property type="entry name" value="Tetratricopeptide repeat domain"/>
    <property type="match status" value="1"/>
</dbReference>
<dbReference type="Proteomes" id="UP001601422">
    <property type="component" value="Unassembled WGS sequence"/>
</dbReference>